<feature type="domain" description="Beta-lactamase-related" evidence="1">
    <location>
        <begin position="188"/>
        <end position="456"/>
    </location>
</feature>
<evidence type="ECO:0000313" key="3">
    <source>
        <dbReference type="Proteomes" id="UP000464577"/>
    </source>
</evidence>
<organism evidence="2 3">
    <name type="scientific">Spirosoma endbachense</name>
    <dbReference type="NCBI Taxonomy" id="2666025"/>
    <lineage>
        <taxon>Bacteria</taxon>
        <taxon>Pseudomonadati</taxon>
        <taxon>Bacteroidota</taxon>
        <taxon>Cytophagia</taxon>
        <taxon>Cytophagales</taxon>
        <taxon>Cytophagaceae</taxon>
        <taxon>Spirosoma</taxon>
    </lineage>
</organism>
<proteinExistence type="predicted"/>
<dbReference type="PANTHER" id="PTHR43283">
    <property type="entry name" value="BETA-LACTAMASE-RELATED"/>
    <property type="match status" value="1"/>
</dbReference>
<dbReference type="GO" id="GO:0016787">
    <property type="term" value="F:hydrolase activity"/>
    <property type="evidence" value="ECO:0007669"/>
    <property type="project" value="UniProtKB-KW"/>
</dbReference>
<reference evidence="2 3" key="1">
    <citation type="submission" date="2019-11" db="EMBL/GenBank/DDBJ databases">
        <title>Spirosoma endbachense sp. nov., isolated from a natural salt meadow.</title>
        <authorList>
            <person name="Rojas J."/>
            <person name="Ambika Manirajan B."/>
            <person name="Ratering S."/>
            <person name="Suarez C."/>
            <person name="Geissler-Plaum R."/>
            <person name="Schnell S."/>
        </authorList>
    </citation>
    <scope>NUCLEOTIDE SEQUENCE [LARGE SCALE GENOMIC DNA]</scope>
    <source>
        <strain evidence="2 3">I-24</strain>
    </source>
</reference>
<dbReference type="AlphaFoldDB" id="A0A6P1VU40"/>
<protein>
    <submittedName>
        <fullName evidence="2">Serine hydrolase</fullName>
    </submittedName>
</protein>
<dbReference type="Gene3D" id="3.40.710.10">
    <property type="entry name" value="DD-peptidase/beta-lactamase superfamily"/>
    <property type="match status" value="1"/>
</dbReference>
<dbReference type="InterPro" id="IPR012338">
    <property type="entry name" value="Beta-lactam/transpept-like"/>
</dbReference>
<evidence type="ECO:0000313" key="2">
    <source>
        <dbReference type="EMBL" id="QHV96225.1"/>
    </source>
</evidence>
<dbReference type="Proteomes" id="UP000464577">
    <property type="component" value="Chromosome"/>
</dbReference>
<dbReference type="SUPFAM" id="SSF56601">
    <property type="entry name" value="beta-lactamase/transpeptidase-like"/>
    <property type="match status" value="1"/>
</dbReference>
<keyword evidence="3" id="KW-1185">Reference proteome</keyword>
<dbReference type="PANTHER" id="PTHR43283:SF7">
    <property type="entry name" value="BETA-LACTAMASE-RELATED DOMAIN-CONTAINING PROTEIN"/>
    <property type="match status" value="1"/>
</dbReference>
<dbReference type="Pfam" id="PF00144">
    <property type="entry name" value="Beta-lactamase"/>
    <property type="match status" value="1"/>
</dbReference>
<evidence type="ECO:0000259" key="1">
    <source>
        <dbReference type="Pfam" id="PF00144"/>
    </source>
</evidence>
<dbReference type="EMBL" id="CP045997">
    <property type="protein sequence ID" value="QHV96225.1"/>
    <property type="molecule type" value="Genomic_DNA"/>
</dbReference>
<name>A0A6P1VU40_9BACT</name>
<dbReference type="InterPro" id="IPR050789">
    <property type="entry name" value="Diverse_Enzym_Activities"/>
</dbReference>
<gene>
    <name evidence="2" type="ORF">GJR95_14930</name>
</gene>
<keyword evidence="2" id="KW-0378">Hydrolase</keyword>
<dbReference type="KEGG" id="senf:GJR95_14930"/>
<dbReference type="InterPro" id="IPR001466">
    <property type="entry name" value="Beta-lactam-related"/>
</dbReference>
<accession>A0A6P1VU40</accession>
<sequence length="481" mass="54818">MFAHPNSYQGLYSFFSSSMKSWLLVNLFFLLTLVVHAQAPSFRSYQKLQEYQGLYEYTNRTTLKLAASPKDSLLYALIADGRYPLYPVGPDLFLNQSKDTVRFQRDTQKKIVSYSVKQQRFQRLNSTLTFPRQMWYPRLSPFTYRYNVPTQASDGLLVGSLQHSGLDSTLLATMVNKIADGTYPNIHSILIIKDGRLVFEEYFFDYTQDSLHQLRSATKSFISALTGIAIDKGLIKSVHEPVLPFFPEYTLQNQSELKQQLTIEHLLTNQSGLDCDITNEQSAGNEEKMDYSPDWVKFTLDLPMIDKPGGKGMYCSGNPITAGRIIEKQAHMSLPDFARQTLFDPLGITQFNWHFQPDLTSAESYCQLYLRPRDMAKFGLLYLNKGQWQGKQIISQDWVTASMAKHSVVQNTNYGYLWWLKYLNAAGTRYDGVTAQGNGGQRIYIWPAQNMVTVITGGNFNQQSPSDGLMATYILAAFNKK</sequence>